<accession>A0A2N7XA07</accession>
<dbReference type="FunFam" id="3.40.309.10:FF:000012">
    <property type="entry name" value="Betaine aldehyde dehydrogenase"/>
    <property type="match status" value="1"/>
</dbReference>
<organism evidence="4 5">
    <name type="scientific">Trinickia symbiotica</name>
    <dbReference type="NCBI Taxonomy" id="863227"/>
    <lineage>
        <taxon>Bacteria</taxon>
        <taxon>Pseudomonadati</taxon>
        <taxon>Pseudomonadota</taxon>
        <taxon>Betaproteobacteria</taxon>
        <taxon>Burkholderiales</taxon>
        <taxon>Burkholderiaceae</taxon>
        <taxon>Trinickia</taxon>
    </lineage>
</organism>
<dbReference type="CDD" id="cd07138">
    <property type="entry name" value="ALDH_CddD_SSP0762"/>
    <property type="match status" value="1"/>
</dbReference>
<dbReference type="PANTHER" id="PTHR42804:SF1">
    <property type="entry name" value="ALDEHYDE DEHYDROGENASE-RELATED"/>
    <property type="match status" value="1"/>
</dbReference>
<dbReference type="SUPFAM" id="SSF53720">
    <property type="entry name" value="ALDH-like"/>
    <property type="match status" value="1"/>
</dbReference>
<dbReference type="InterPro" id="IPR016161">
    <property type="entry name" value="Ald_DH/histidinol_DH"/>
</dbReference>
<dbReference type="Gene3D" id="3.40.605.10">
    <property type="entry name" value="Aldehyde Dehydrogenase, Chain A, domain 1"/>
    <property type="match status" value="1"/>
</dbReference>
<sequence>MKKLDRFYIDGKWTVPVGTERFELINPATEEAYGHVTLGTAEDVDAAVVAARRAFPSFSQSKKEWRMELLSSIVESLLKREPDLMDAVTEEMGAPSSLKGQTGTAVQAFRQAIVTLRDYSFEHMLGDNVIRREPIGVCGLISAWNWPLQLMCQKLASAFAAGCTVVAKPSEFTPLSAVVLADALDAAGVPPGVFNLVNGNGPTVGEAISRHADIDMVSFTGSTRAGVMVAQAAAGTVKRVCQELGGKSANIILPDADLAAAARFNVSRGFSNTGQSCHSPTRILVSENQADKLIALIREEAESVKVGDPRNPETTIGPVVNRAQFERVQHFIERGIEEGAKVVTGGPGRPEGINKGFFIRPTVFSDVRRDMTIAQEEIFGPVLSVITYHDIDDAVDIANGTRYGLGGYIFSSNVEKARQLAERMQAGRIFLNGASSNNVAPMGGYKQSGNGREMGVFGLEEYLEVKAMIGFANSAA</sequence>
<protein>
    <submittedName>
        <fullName evidence="4">Aldehyde dehydrogenase family protein</fullName>
    </submittedName>
</protein>
<evidence type="ECO:0000259" key="3">
    <source>
        <dbReference type="Pfam" id="PF00171"/>
    </source>
</evidence>
<dbReference type="STRING" id="863227.GCA_000373005_00925"/>
<dbReference type="InterPro" id="IPR015590">
    <property type="entry name" value="Aldehyde_DH_dom"/>
</dbReference>
<dbReference type="OrthoDB" id="6187633at2"/>
<proteinExistence type="inferred from homology"/>
<dbReference type="EMBL" id="PNYC01000001">
    <property type="protein sequence ID" value="PMS38599.1"/>
    <property type="molecule type" value="Genomic_DNA"/>
</dbReference>
<dbReference type="FunFam" id="3.40.605.10:FF:000007">
    <property type="entry name" value="NAD/NADP-dependent betaine aldehyde dehydrogenase"/>
    <property type="match status" value="1"/>
</dbReference>
<dbReference type="Gene3D" id="3.40.309.10">
    <property type="entry name" value="Aldehyde Dehydrogenase, Chain A, domain 2"/>
    <property type="match status" value="1"/>
</dbReference>
<dbReference type="PANTHER" id="PTHR42804">
    <property type="entry name" value="ALDEHYDE DEHYDROGENASE"/>
    <property type="match status" value="1"/>
</dbReference>
<evidence type="ECO:0000313" key="5">
    <source>
        <dbReference type="Proteomes" id="UP000235777"/>
    </source>
</evidence>
<evidence type="ECO:0000313" key="4">
    <source>
        <dbReference type="EMBL" id="PMS38599.1"/>
    </source>
</evidence>
<dbReference type="GO" id="GO:0016620">
    <property type="term" value="F:oxidoreductase activity, acting on the aldehyde or oxo group of donors, NAD or NADP as acceptor"/>
    <property type="evidence" value="ECO:0007669"/>
    <property type="project" value="InterPro"/>
</dbReference>
<name>A0A2N7XA07_9BURK</name>
<comment type="similarity">
    <text evidence="1">Belongs to the aldehyde dehydrogenase family.</text>
</comment>
<gene>
    <name evidence="4" type="ORF">C0Z20_01650</name>
</gene>
<keyword evidence="2" id="KW-0560">Oxidoreductase</keyword>
<dbReference type="RefSeq" id="WP_018439452.1">
    <property type="nucleotide sequence ID" value="NZ_KB890165.1"/>
</dbReference>
<dbReference type="Proteomes" id="UP000235777">
    <property type="component" value="Unassembled WGS sequence"/>
</dbReference>
<reference evidence="4 5" key="1">
    <citation type="submission" date="2018-01" db="EMBL/GenBank/DDBJ databases">
        <title>Whole genome analyses suggest that Burkholderia sensu lato contains two further novel genera in the rhizoxinica-symbiotica group Mycetohabitans gen. nov., and Trinickia gen. nov.: implications for the evolution of diazotrophy and nodulation in the Burkholderiaceae.</title>
        <authorList>
            <person name="Estrada-de los Santos P."/>
            <person name="Palmer M."/>
            <person name="Chavez-Ramirez B."/>
            <person name="Beukes C."/>
            <person name="Steenkamp E.T."/>
            <person name="Hirsch A.M."/>
            <person name="Manyaka P."/>
            <person name="Maluk M."/>
            <person name="Lafos M."/>
            <person name="Crook M."/>
            <person name="Gross E."/>
            <person name="Simon M.F."/>
            <person name="Bueno dos Reis Junior F."/>
            <person name="Poole P.S."/>
            <person name="Venter S.N."/>
            <person name="James E.K."/>
        </authorList>
    </citation>
    <scope>NUCLEOTIDE SEQUENCE [LARGE SCALE GENOMIC DNA]</scope>
    <source>
        <strain evidence="4 5">JPY 581</strain>
    </source>
</reference>
<evidence type="ECO:0000256" key="2">
    <source>
        <dbReference type="ARBA" id="ARBA00023002"/>
    </source>
</evidence>
<evidence type="ECO:0000256" key="1">
    <source>
        <dbReference type="ARBA" id="ARBA00009986"/>
    </source>
</evidence>
<comment type="caution">
    <text evidence="4">The sequence shown here is derived from an EMBL/GenBank/DDBJ whole genome shotgun (WGS) entry which is preliminary data.</text>
</comment>
<feature type="domain" description="Aldehyde dehydrogenase" evidence="3">
    <location>
        <begin position="18"/>
        <end position="467"/>
    </location>
</feature>
<keyword evidence="5" id="KW-1185">Reference proteome</keyword>
<dbReference type="Pfam" id="PF00171">
    <property type="entry name" value="Aldedh"/>
    <property type="match status" value="1"/>
</dbReference>
<dbReference type="AlphaFoldDB" id="A0A2N7XA07"/>
<dbReference type="InterPro" id="IPR016162">
    <property type="entry name" value="Ald_DH_N"/>
</dbReference>
<dbReference type="InterPro" id="IPR016163">
    <property type="entry name" value="Ald_DH_C"/>
</dbReference>